<keyword evidence="5" id="KW-0963">Cytoplasm</keyword>
<dbReference type="InterPro" id="IPR035926">
    <property type="entry name" value="NusB-like_sf"/>
</dbReference>
<dbReference type="InterPro" id="IPR054728">
    <property type="entry name" value="RsmB-like_ferredoxin"/>
</dbReference>
<evidence type="ECO:0000313" key="18">
    <source>
        <dbReference type="Proteomes" id="UP000247540"/>
    </source>
</evidence>
<keyword evidence="18" id="KW-1185">Reference proteome</keyword>
<evidence type="ECO:0000256" key="4">
    <source>
        <dbReference type="ARBA" id="ARBA00012140"/>
    </source>
</evidence>
<dbReference type="RefSeq" id="WP_110465395.1">
    <property type="nucleotide sequence ID" value="NZ_JAMOFZ010000009.1"/>
</dbReference>
<feature type="binding site" evidence="14">
    <location>
        <position position="360"/>
    </location>
    <ligand>
        <name>S-adenosyl-L-methionine</name>
        <dbReference type="ChEBI" id="CHEBI:59789"/>
    </ligand>
</feature>
<evidence type="ECO:0000256" key="13">
    <source>
        <dbReference type="ARBA" id="ARBA00047283"/>
    </source>
</evidence>
<dbReference type="PROSITE" id="PS01153">
    <property type="entry name" value="NOL1_NOP2_SUN"/>
    <property type="match status" value="1"/>
</dbReference>
<comment type="function">
    <text evidence="1">Specifically methylates the cytosine at position 967 (m5C967) of 16S rRNA.</text>
</comment>
<dbReference type="InterPro" id="IPR001678">
    <property type="entry name" value="MeTrfase_RsmB-F_NOP2_dom"/>
</dbReference>
<evidence type="ECO:0000256" key="2">
    <source>
        <dbReference type="ARBA" id="ARBA00004496"/>
    </source>
</evidence>
<evidence type="ECO:0000259" key="16">
    <source>
        <dbReference type="PROSITE" id="PS51686"/>
    </source>
</evidence>
<evidence type="ECO:0000256" key="12">
    <source>
        <dbReference type="ARBA" id="ARBA00031088"/>
    </source>
</evidence>
<dbReference type="Gene3D" id="1.10.940.10">
    <property type="entry name" value="NusB-like"/>
    <property type="match status" value="1"/>
</dbReference>
<keyword evidence="6" id="KW-0698">rRNA processing</keyword>
<feature type="domain" description="SAM-dependent MTase RsmB/NOP-type" evidence="16">
    <location>
        <begin position="194"/>
        <end position="473"/>
    </location>
</feature>
<evidence type="ECO:0000256" key="9">
    <source>
        <dbReference type="ARBA" id="ARBA00022691"/>
    </source>
</evidence>
<name>A0A318SMK8_9BURK</name>
<comment type="similarity">
    <text evidence="3 14">Belongs to the class I-like SAM-binding methyltransferase superfamily. RsmB/NOP family.</text>
</comment>
<dbReference type="PRINTS" id="PR02008">
    <property type="entry name" value="RCMTFAMILY"/>
</dbReference>
<dbReference type="PANTHER" id="PTHR22807:SF61">
    <property type="entry name" value="NOL1_NOP2_SUN FAMILY PROTEIN _ ANTITERMINATION NUSB DOMAIN-CONTAINING PROTEIN"/>
    <property type="match status" value="1"/>
</dbReference>
<keyword evidence="9 14" id="KW-0949">S-adenosyl-L-methionine</keyword>
<dbReference type="GO" id="GO:0008649">
    <property type="term" value="F:rRNA methyltransferase activity"/>
    <property type="evidence" value="ECO:0007669"/>
    <property type="project" value="InterPro"/>
</dbReference>
<evidence type="ECO:0000256" key="8">
    <source>
        <dbReference type="ARBA" id="ARBA00022679"/>
    </source>
</evidence>
<proteinExistence type="inferred from homology"/>
<dbReference type="GO" id="GO:0005737">
    <property type="term" value="C:cytoplasm"/>
    <property type="evidence" value="ECO:0007669"/>
    <property type="project" value="UniProtKB-SubCell"/>
</dbReference>
<dbReference type="Pfam" id="PF01029">
    <property type="entry name" value="NusB"/>
    <property type="match status" value="1"/>
</dbReference>
<feature type="binding site" evidence="14">
    <location>
        <position position="338"/>
    </location>
    <ligand>
        <name>S-adenosyl-L-methionine</name>
        <dbReference type="ChEBI" id="CHEBI:59789"/>
    </ligand>
</feature>
<comment type="caution">
    <text evidence="17">The sequence shown here is derived from an EMBL/GenBank/DDBJ whole genome shotgun (WGS) entry which is preliminary data.</text>
</comment>
<dbReference type="InterPro" id="IPR023267">
    <property type="entry name" value="RCMT"/>
</dbReference>
<feature type="binding site" evidence="14">
    <location>
        <begin position="286"/>
        <end position="292"/>
    </location>
    <ligand>
        <name>S-adenosyl-L-methionine</name>
        <dbReference type="ChEBI" id="CHEBI:59789"/>
    </ligand>
</feature>
<evidence type="ECO:0000256" key="11">
    <source>
        <dbReference type="ARBA" id="ARBA00030399"/>
    </source>
</evidence>
<keyword evidence="7 14" id="KW-0489">Methyltransferase</keyword>
<evidence type="ECO:0000256" key="15">
    <source>
        <dbReference type="SAM" id="MobiDB-lite"/>
    </source>
</evidence>
<feature type="active site" description="Nucleophile" evidence="14">
    <location>
        <position position="413"/>
    </location>
</feature>
<evidence type="ECO:0000256" key="3">
    <source>
        <dbReference type="ARBA" id="ARBA00007494"/>
    </source>
</evidence>
<dbReference type="Gene3D" id="1.10.287.730">
    <property type="entry name" value="Helix hairpin bin"/>
    <property type="match status" value="1"/>
</dbReference>
<dbReference type="CDD" id="cd02440">
    <property type="entry name" value="AdoMet_MTases"/>
    <property type="match status" value="1"/>
</dbReference>
<dbReference type="OrthoDB" id="9810297at2"/>
<protein>
    <recommendedName>
        <fullName evidence="4">16S rRNA (cytosine(967)-C(5))-methyltransferase</fullName>
        <ecNumber evidence="4">2.1.1.176</ecNumber>
    </recommendedName>
    <alternativeName>
        <fullName evidence="11">16S rRNA m5C967 methyltransferase</fullName>
    </alternativeName>
    <alternativeName>
        <fullName evidence="12">rRNA (cytosine-C(5)-)-methyltransferase RsmB</fullName>
    </alternativeName>
</protein>
<dbReference type="AlphaFoldDB" id="A0A318SMK8"/>
<keyword evidence="10 14" id="KW-0694">RNA-binding</keyword>
<keyword evidence="8 14" id="KW-0808">Transferase</keyword>
<feature type="region of interest" description="Disordered" evidence="15">
    <location>
        <begin position="1"/>
        <end position="32"/>
    </location>
</feature>
<dbReference type="InterPro" id="IPR004573">
    <property type="entry name" value="rRNA_ssu_MeTfrase_B"/>
</dbReference>
<comment type="subcellular location">
    <subcellularLocation>
        <location evidence="2">Cytoplasm</location>
    </subcellularLocation>
</comment>
<dbReference type="PANTHER" id="PTHR22807">
    <property type="entry name" value="NOP2 YEAST -RELATED NOL1/NOP2/FMU SUN DOMAIN-CONTAINING"/>
    <property type="match status" value="1"/>
</dbReference>
<evidence type="ECO:0000256" key="7">
    <source>
        <dbReference type="ARBA" id="ARBA00022603"/>
    </source>
</evidence>
<evidence type="ECO:0000256" key="1">
    <source>
        <dbReference type="ARBA" id="ARBA00002724"/>
    </source>
</evidence>
<organism evidence="17 18">
    <name type="scientific">Xylophilus ampelinus</name>
    <dbReference type="NCBI Taxonomy" id="54067"/>
    <lineage>
        <taxon>Bacteria</taxon>
        <taxon>Pseudomonadati</taxon>
        <taxon>Pseudomonadota</taxon>
        <taxon>Betaproteobacteria</taxon>
        <taxon>Burkholderiales</taxon>
        <taxon>Xylophilus</taxon>
    </lineage>
</organism>
<sequence>MTTRPSPPFSASTPRTARQIPPGGADRNAGPRDGIALWQQLQAAAQTLAAVRGGQSAPVALQAVSAPLRPGTRALVSHVLRWLGQAEALRRKLASRTPPPLPDALLCTALALVWRAEDAPYEAFTLVDQTVEAAKRSPAMRAQSSFINACLRRFLREQEALVASTAQEPLALWNHPRWWIDHLKHDHPRQWQDILRTNNTQAPMVLRVNARKATVAGVLSRLNAINIGAERVGAQGVLLAHALPVDQIPGFAEGHVSVQDAGAQLAAQLLLDGLDLSKPLRVLDACAAPGGKTAHLLEMAPAGAPLSVLALDIDPQRCERIHENLDRLGLQATVVAADAQEPARWWPQHGGQPFDAILLDAPCTASGIVRRHPDVRWLRRESDIAQLAVVQAGLVAKLWPLLAPGGRLLYCTCSVFREEGEQQIRAFLAHNIDAALCPSPGHLIPRNGAGQRWVPDNLPGDHDGFFYALLQKHAS</sequence>
<dbReference type="InterPro" id="IPR029063">
    <property type="entry name" value="SAM-dependent_MTases_sf"/>
</dbReference>
<dbReference type="PROSITE" id="PS51686">
    <property type="entry name" value="SAM_MT_RSMB_NOP"/>
    <property type="match status" value="1"/>
</dbReference>
<evidence type="ECO:0000256" key="10">
    <source>
        <dbReference type="ARBA" id="ARBA00022884"/>
    </source>
</evidence>
<dbReference type="GO" id="GO:0003723">
    <property type="term" value="F:RNA binding"/>
    <property type="evidence" value="ECO:0007669"/>
    <property type="project" value="UniProtKB-UniRule"/>
</dbReference>
<dbReference type="Pfam" id="PF22458">
    <property type="entry name" value="RsmF-B_ferredox"/>
    <property type="match status" value="1"/>
</dbReference>
<dbReference type="NCBIfam" id="NF008149">
    <property type="entry name" value="PRK10901.1"/>
    <property type="match status" value="1"/>
</dbReference>
<accession>A0A318SMK8</accession>
<feature type="binding site" evidence="14">
    <location>
        <position position="312"/>
    </location>
    <ligand>
        <name>S-adenosyl-L-methionine</name>
        <dbReference type="ChEBI" id="CHEBI:59789"/>
    </ligand>
</feature>
<dbReference type="GO" id="GO:0006355">
    <property type="term" value="P:regulation of DNA-templated transcription"/>
    <property type="evidence" value="ECO:0007669"/>
    <property type="project" value="InterPro"/>
</dbReference>
<dbReference type="Gene3D" id="3.30.70.1170">
    <property type="entry name" value="Sun protein, domain 3"/>
    <property type="match status" value="1"/>
</dbReference>
<dbReference type="NCBIfam" id="TIGR00563">
    <property type="entry name" value="rsmB"/>
    <property type="match status" value="1"/>
</dbReference>
<dbReference type="SUPFAM" id="SSF48013">
    <property type="entry name" value="NusB-like"/>
    <property type="match status" value="1"/>
</dbReference>
<dbReference type="InterPro" id="IPR049560">
    <property type="entry name" value="MeTrfase_RsmB-F_NOP2_cat"/>
</dbReference>
<dbReference type="Proteomes" id="UP000247540">
    <property type="component" value="Unassembled WGS sequence"/>
</dbReference>
<reference evidence="17 18" key="1">
    <citation type="submission" date="2018-06" db="EMBL/GenBank/DDBJ databases">
        <title>Genomic Encyclopedia of Type Strains, Phase III (KMG-III): the genomes of soil and plant-associated and newly described type strains.</title>
        <authorList>
            <person name="Whitman W."/>
        </authorList>
    </citation>
    <scope>NUCLEOTIDE SEQUENCE [LARGE SCALE GENOMIC DNA]</scope>
    <source>
        <strain evidence="17 18">CECT 7646</strain>
    </source>
</reference>
<dbReference type="Gene3D" id="3.40.50.150">
    <property type="entry name" value="Vaccinia Virus protein VP39"/>
    <property type="match status" value="1"/>
</dbReference>
<dbReference type="InterPro" id="IPR018314">
    <property type="entry name" value="RsmB/NOL1/NOP2-like_CS"/>
</dbReference>
<dbReference type="EC" id="2.1.1.176" evidence="4"/>
<evidence type="ECO:0000256" key="14">
    <source>
        <dbReference type="PROSITE-ProRule" id="PRU01023"/>
    </source>
</evidence>
<evidence type="ECO:0000313" key="17">
    <source>
        <dbReference type="EMBL" id="PYE78100.1"/>
    </source>
</evidence>
<evidence type="ECO:0000256" key="5">
    <source>
        <dbReference type="ARBA" id="ARBA00022490"/>
    </source>
</evidence>
<dbReference type="EMBL" id="QJTC01000009">
    <property type="protein sequence ID" value="PYE78100.1"/>
    <property type="molecule type" value="Genomic_DNA"/>
</dbReference>
<dbReference type="SUPFAM" id="SSF53335">
    <property type="entry name" value="S-adenosyl-L-methionine-dependent methyltransferases"/>
    <property type="match status" value="1"/>
</dbReference>
<dbReference type="Pfam" id="PF01189">
    <property type="entry name" value="Methyltr_RsmB-F"/>
    <property type="match status" value="1"/>
</dbReference>
<comment type="catalytic activity">
    <reaction evidence="13">
        <text>cytidine(967) in 16S rRNA + S-adenosyl-L-methionine = 5-methylcytidine(967) in 16S rRNA + S-adenosyl-L-homocysteine + H(+)</text>
        <dbReference type="Rhea" id="RHEA:42748"/>
        <dbReference type="Rhea" id="RHEA-COMP:10219"/>
        <dbReference type="Rhea" id="RHEA-COMP:10220"/>
        <dbReference type="ChEBI" id="CHEBI:15378"/>
        <dbReference type="ChEBI" id="CHEBI:57856"/>
        <dbReference type="ChEBI" id="CHEBI:59789"/>
        <dbReference type="ChEBI" id="CHEBI:74483"/>
        <dbReference type="ChEBI" id="CHEBI:82748"/>
        <dbReference type="EC" id="2.1.1.176"/>
    </reaction>
</comment>
<dbReference type="InterPro" id="IPR006027">
    <property type="entry name" value="NusB_RsmB_TIM44"/>
</dbReference>
<evidence type="ECO:0000256" key="6">
    <source>
        <dbReference type="ARBA" id="ARBA00022552"/>
    </source>
</evidence>
<gene>
    <name evidence="17" type="ORF">DFQ15_10912</name>
</gene>